<dbReference type="RefSeq" id="WP_203761178.1">
    <property type="nucleotide sequence ID" value="NZ_BAAABO010000029.1"/>
</dbReference>
<accession>A0ABQ3XZT6</accession>
<comment type="caution">
    <text evidence="1">The sequence shown here is derived from an EMBL/GenBank/DDBJ whole genome shotgun (WGS) entry which is preliminary data.</text>
</comment>
<gene>
    <name evidence="1" type="ORF">Ade02nite_18890</name>
</gene>
<keyword evidence="2" id="KW-1185">Reference proteome</keyword>
<sequence length="63" mass="6850">MTTATIRPLLSGGALFELAEMTHWFPSKRDAEAEAVSRRMPYRVVEAEQPAPAVLAVSPALNP</sequence>
<name>A0ABQ3XZT6_9ACTN</name>
<proteinExistence type="predicted"/>
<dbReference type="Proteomes" id="UP000609879">
    <property type="component" value="Unassembled WGS sequence"/>
</dbReference>
<dbReference type="EMBL" id="BOMI01000033">
    <property type="protein sequence ID" value="GID73248.1"/>
    <property type="molecule type" value="Genomic_DNA"/>
</dbReference>
<evidence type="ECO:0000313" key="1">
    <source>
        <dbReference type="EMBL" id="GID73248.1"/>
    </source>
</evidence>
<protein>
    <submittedName>
        <fullName evidence="1">Uncharacterized protein</fullName>
    </submittedName>
</protein>
<reference evidence="1 2" key="1">
    <citation type="submission" date="2021-01" db="EMBL/GenBank/DDBJ databases">
        <title>Whole genome shotgun sequence of Actinoplanes deccanensis NBRC 13994.</title>
        <authorList>
            <person name="Komaki H."/>
            <person name="Tamura T."/>
        </authorList>
    </citation>
    <scope>NUCLEOTIDE SEQUENCE [LARGE SCALE GENOMIC DNA]</scope>
    <source>
        <strain evidence="1 2">NBRC 13994</strain>
    </source>
</reference>
<organism evidence="1 2">
    <name type="scientific">Paractinoplanes deccanensis</name>
    <dbReference type="NCBI Taxonomy" id="113561"/>
    <lineage>
        <taxon>Bacteria</taxon>
        <taxon>Bacillati</taxon>
        <taxon>Actinomycetota</taxon>
        <taxon>Actinomycetes</taxon>
        <taxon>Micromonosporales</taxon>
        <taxon>Micromonosporaceae</taxon>
        <taxon>Paractinoplanes</taxon>
    </lineage>
</organism>
<evidence type="ECO:0000313" key="2">
    <source>
        <dbReference type="Proteomes" id="UP000609879"/>
    </source>
</evidence>